<organism evidence="1 2">
    <name type="scientific">Anisodus acutangulus</name>
    <dbReference type="NCBI Taxonomy" id="402998"/>
    <lineage>
        <taxon>Eukaryota</taxon>
        <taxon>Viridiplantae</taxon>
        <taxon>Streptophyta</taxon>
        <taxon>Embryophyta</taxon>
        <taxon>Tracheophyta</taxon>
        <taxon>Spermatophyta</taxon>
        <taxon>Magnoliopsida</taxon>
        <taxon>eudicotyledons</taxon>
        <taxon>Gunneridae</taxon>
        <taxon>Pentapetalae</taxon>
        <taxon>asterids</taxon>
        <taxon>lamiids</taxon>
        <taxon>Solanales</taxon>
        <taxon>Solanaceae</taxon>
        <taxon>Solanoideae</taxon>
        <taxon>Hyoscyameae</taxon>
        <taxon>Anisodus</taxon>
    </lineage>
</organism>
<evidence type="ECO:0000313" key="2">
    <source>
        <dbReference type="Proteomes" id="UP001152561"/>
    </source>
</evidence>
<accession>A0A9Q1QV56</accession>
<name>A0A9Q1QV56_9SOLA</name>
<evidence type="ECO:0000313" key="1">
    <source>
        <dbReference type="EMBL" id="KAJ8528789.1"/>
    </source>
</evidence>
<reference evidence="2" key="1">
    <citation type="journal article" date="2023" name="Proc. Natl. Acad. Sci. U.S.A.">
        <title>Genomic and structural basis for evolution of tropane alkaloid biosynthesis.</title>
        <authorList>
            <person name="Wanga Y.-J."/>
            <person name="Taina T."/>
            <person name="Yua J.-Y."/>
            <person name="Lia J."/>
            <person name="Xua B."/>
            <person name="Chenc J."/>
            <person name="D'Auriad J.C."/>
            <person name="Huanga J.-P."/>
            <person name="Huanga S.-X."/>
        </authorList>
    </citation>
    <scope>NUCLEOTIDE SEQUENCE [LARGE SCALE GENOMIC DNA]</scope>
    <source>
        <strain evidence="2">cv. KIB-2019</strain>
    </source>
</reference>
<sequence>MSLWQKIEVHIFLVLTHRETYQLFMRDFVPLGQDFPDKRINRLRKELEGATTITKAEAVEGVSCDTDVFCGGSGDEVGPSGSIDVDGVSTGDVGTSRHTEGCSHCVHESPSLNKFLEEMPNIRVENDTILHRLE</sequence>
<gene>
    <name evidence="1" type="ORF">K7X08_030433</name>
</gene>
<dbReference type="EMBL" id="JAJAGQ010000022">
    <property type="protein sequence ID" value="KAJ8528789.1"/>
    <property type="molecule type" value="Genomic_DNA"/>
</dbReference>
<keyword evidence="2" id="KW-1185">Reference proteome</keyword>
<dbReference type="AlphaFoldDB" id="A0A9Q1QV56"/>
<protein>
    <submittedName>
        <fullName evidence="1">Uncharacterized protein</fullName>
    </submittedName>
</protein>
<comment type="caution">
    <text evidence="1">The sequence shown here is derived from an EMBL/GenBank/DDBJ whole genome shotgun (WGS) entry which is preliminary data.</text>
</comment>
<proteinExistence type="predicted"/>
<dbReference type="Proteomes" id="UP001152561">
    <property type="component" value="Unassembled WGS sequence"/>
</dbReference>